<evidence type="ECO:0000313" key="4">
    <source>
        <dbReference type="Proteomes" id="UP000572817"/>
    </source>
</evidence>
<dbReference type="AlphaFoldDB" id="A0A8H4J8L7"/>
<feature type="coiled-coil region" evidence="1">
    <location>
        <begin position="102"/>
        <end position="129"/>
    </location>
</feature>
<comment type="caution">
    <text evidence="3">The sequence shown here is derived from an EMBL/GenBank/DDBJ whole genome shotgun (WGS) entry which is preliminary data.</text>
</comment>
<protein>
    <submittedName>
        <fullName evidence="3">Uncharacterized protein</fullName>
    </submittedName>
</protein>
<evidence type="ECO:0000256" key="2">
    <source>
        <dbReference type="SAM" id="MobiDB-lite"/>
    </source>
</evidence>
<keyword evidence="1" id="KW-0175">Coiled coil</keyword>
<dbReference type="OrthoDB" id="2997776at2759"/>
<proteinExistence type="predicted"/>
<gene>
    <name evidence="3" type="ORF">GTA08_BOTSDO01529</name>
</gene>
<evidence type="ECO:0000256" key="1">
    <source>
        <dbReference type="SAM" id="Coils"/>
    </source>
</evidence>
<name>A0A8H4J8L7_9PEZI</name>
<accession>A0A8H4J8L7</accession>
<sequence length="377" mass="45080">MSATAQKGNLRAIPQELWDRIITYAAADGRYASKTWFALRRVSQRFKTAAEKAFFEAYLKKVEIRYNFGHVDHDHWGTTPMDLTLAFDRSASRGDDGDRVIFRDEENAIDKIEEEKRDETEKMMAAQWKQQTHFYKGDGRTHSRHDLPPHIIVLRRSPRWQWVNDTDLPGMEIDYEACEVSFQWPGMLSALFAEEDRVNRLRRAAFRRFEQPKLEEMRTLFQQDTSNLVDIFDAVAQMMSNSKNMCYRMARRERIRTWYKKNGNGFELSEDYFQEDFDEAERLRELKDVRATLSYEDWDDDEDDDAAAAHERLAFTGNAENEKYDDDERIEFEDNDFELDIDDLENERRMIEEDEEQWRQEQADDEIERYLRLDDPR</sequence>
<organism evidence="3 4">
    <name type="scientific">Botryosphaeria dothidea</name>
    <dbReference type="NCBI Taxonomy" id="55169"/>
    <lineage>
        <taxon>Eukaryota</taxon>
        <taxon>Fungi</taxon>
        <taxon>Dikarya</taxon>
        <taxon>Ascomycota</taxon>
        <taxon>Pezizomycotina</taxon>
        <taxon>Dothideomycetes</taxon>
        <taxon>Dothideomycetes incertae sedis</taxon>
        <taxon>Botryosphaeriales</taxon>
        <taxon>Botryosphaeriaceae</taxon>
        <taxon>Botryosphaeria</taxon>
    </lineage>
</organism>
<keyword evidence="4" id="KW-1185">Reference proteome</keyword>
<evidence type="ECO:0000313" key="3">
    <source>
        <dbReference type="EMBL" id="KAF4313909.1"/>
    </source>
</evidence>
<feature type="region of interest" description="Disordered" evidence="2">
    <location>
        <begin position="352"/>
        <end position="377"/>
    </location>
</feature>
<dbReference type="EMBL" id="WWBZ02000001">
    <property type="protein sequence ID" value="KAF4313909.1"/>
    <property type="molecule type" value="Genomic_DNA"/>
</dbReference>
<reference evidence="3" key="1">
    <citation type="submission" date="2020-04" db="EMBL/GenBank/DDBJ databases">
        <title>Genome Assembly and Annotation of Botryosphaeria dothidea sdau 11-99, a Latent Pathogen of Apple Fruit Ring Rot in China.</title>
        <authorList>
            <person name="Yu C."/>
            <person name="Diao Y."/>
            <person name="Lu Q."/>
            <person name="Zhao J."/>
            <person name="Cui S."/>
            <person name="Peng C."/>
            <person name="He B."/>
            <person name="Liu H."/>
        </authorList>
    </citation>
    <scope>NUCLEOTIDE SEQUENCE [LARGE SCALE GENOMIC DNA]</scope>
    <source>
        <strain evidence="3">Sdau11-99</strain>
    </source>
</reference>
<dbReference type="Proteomes" id="UP000572817">
    <property type="component" value="Unassembled WGS sequence"/>
</dbReference>